<comment type="caution">
    <text evidence="2">The sequence shown here is derived from an EMBL/GenBank/DDBJ whole genome shotgun (WGS) entry which is preliminary data.</text>
</comment>
<evidence type="ECO:0000313" key="3">
    <source>
        <dbReference type="Proteomes" id="UP001188597"/>
    </source>
</evidence>
<protein>
    <recommendedName>
        <fullName evidence="1">Serine-threonine/tyrosine-protein kinase catalytic domain-containing protein</fullName>
    </recommendedName>
</protein>
<dbReference type="GO" id="GO:0007165">
    <property type="term" value="P:signal transduction"/>
    <property type="evidence" value="ECO:0007669"/>
    <property type="project" value="TreeGrafter"/>
</dbReference>
<dbReference type="PANTHER" id="PTHR23257">
    <property type="entry name" value="SERINE-THREONINE PROTEIN KINASE"/>
    <property type="match status" value="1"/>
</dbReference>
<dbReference type="Pfam" id="PF07714">
    <property type="entry name" value="PK_Tyr_Ser-Thr"/>
    <property type="match status" value="1"/>
</dbReference>
<dbReference type="Proteomes" id="UP001188597">
    <property type="component" value="Unassembled WGS sequence"/>
</dbReference>
<dbReference type="GO" id="GO:0005737">
    <property type="term" value="C:cytoplasm"/>
    <property type="evidence" value="ECO:0007669"/>
    <property type="project" value="TreeGrafter"/>
</dbReference>
<evidence type="ECO:0000313" key="2">
    <source>
        <dbReference type="EMBL" id="KAK3025815.1"/>
    </source>
</evidence>
<dbReference type="InterPro" id="IPR050167">
    <property type="entry name" value="Ser_Thr_protein_kinase"/>
</dbReference>
<dbReference type="InterPro" id="IPR001245">
    <property type="entry name" value="Ser-Thr/Tyr_kinase_cat_dom"/>
</dbReference>
<dbReference type="PANTHER" id="PTHR23257:SF797">
    <property type="entry name" value="KINASE SUPERFAMILY WITH OCTICOSAPEPTIDE_PHOX_BEM1P DOMAIN-CONTAINING PROTEIN"/>
    <property type="match status" value="1"/>
</dbReference>
<evidence type="ECO:0000259" key="1">
    <source>
        <dbReference type="Pfam" id="PF07714"/>
    </source>
</evidence>
<feature type="domain" description="Serine-threonine/tyrosine-protein kinase catalytic" evidence="1">
    <location>
        <begin position="1"/>
        <end position="65"/>
    </location>
</feature>
<dbReference type="Gene3D" id="1.10.510.10">
    <property type="entry name" value="Transferase(Phosphotransferase) domain 1"/>
    <property type="match status" value="1"/>
</dbReference>
<dbReference type="SUPFAM" id="SSF56112">
    <property type="entry name" value="Protein kinase-like (PK-like)"/>
    <property type="match status" value="1"/>
</dbReference>
<reference evidence="2" key="1">
    <citation type="submission" date="2022-12" db="EMBL/GenBank/DDBJ databases">
        <title>Draft genome assemblies for two species of Escallonia (Escalloniales).</title>
        <authorList>
            <person name="Chanderbali A."/>
            <person name="Dervinis C."/>
            <person name="Anghel I."/>
            <person name="Soltis D."/>
            <person name="Soltis P."/>
            <person name="Zapata F."/>
        </authorList>
    </citation>
    <scope>NUCLEOTIDE SEQUENCE</scope>
    <source>
        <strain evidence="2">UCBG64.0493</strain>
        <tissue evidence="2">Leaf</tissue>
    </source>
</reference>
<gene>
    <name evidence="2" type="ORF">RJ639_040721</name>
</gene>
<dbReference type="AlphaFoldDB" id="A0AA89B2Z5"/>
<organism evidence="2 3">
    <name type="scientific">Escallonia herrerae</name>
    <dbReference type="NCBI Taxonomy" id="1293975"/>
    <lineage>
        <taxon>Eukaryota</taxon>
        <taxon>Viridiplantae</taxon>
        <taxon>Streptophyta</taxon>
        <taxon>Embryophyta</taxon>
        <taxon>Tracheophyta</taxon>
        <taxon>Spermatophyta</taxon>
        <taxon>Magnoliopsida</taxon>
        <taxon>eudicotyledons</taxon>
        <taxon>Gunneridae</taxon>
        <taxon>Pentapetalae</taxon>
        <taxon>asterids</taxon>
        <taxon>campanulids</taxon>
        <taxon>Escalloniales</taxon>
        <taxon>Escalloniaceae</taxon>
        <taxon>Escallonia</taxon>
    </lineage>
</organism>
<dbReference type="EMBL" id="JAVXUP010000529">
    <property type="protein sequence ID" value="KAK3025815.1"/>
    <property type="molecule type" value="Genomic_DNA"/>
</dbReference>
<dbReference type="InterPro" id="IPR011009">
    <property type="entry name" value="Kinase-like_dom_sf"/>
</dbReference>
<sequence>MWELLTGDEPYADLHYGAIIGGIVSNTLRPPVPESCDVEWKSLMERCWSAEPSERPSFTEVANQLRIMATKVPPKGQTQQQLLSTQTQVKI</sequence>
<accession>A0AA89B2Z5</accession>
<name>A0AA89B2Z5_9ASTE</name>
<proteinExistence type="predicted"/>
<dbReference type="GO" id="GO:0004672">
    <property type="term" value="F:protein kinase activity"/>
    <property type="evidence" value="ECO:0007669"/>
    <property type="project" value="InterPro"/>
</dbReference>
<keyword evidence="3" id="KW-1185">Reference proteome</keyword>